<proteinExistence type="predicted"/>
<dbReference type="Proteomes" id="UP000887565">
    <property type="component" value="Unplaced"/>
</dbReference>
<dbReference type="AlphaFoldDB" id="A0A915JKL3"/>
<accession>A0A915JKL3</accession>
<evidence type="ECO:0000313" key="1">
    <source>
        <dbReference type="Proteomes" id="UP000887565"/>
    </source>
</evidence>
<organism evidence="1 2">
    <name type="scientific">Romanomermis culicivorax</name>
    <name type="common">Nematode worm</name>
    <dbReference type="NCBI Taxonomy" id="13658"/>
    <lineage>
        <taxon>Eukaryota</taxon>
        <taxon>Metazoa</taxon>
        <taxon>Ecdysozoa</taxon>
        <taxon>Nematoda</taxon>
        <taxon>Enoplea</taxon>
        <taxon>Dorylaimia</taxon>
        <taxon>Mermithida</taxon>
        <taxon>Mermithoidea</taxon>
        <taxon>Mermithidae</taxon>
        <taxon>Romanomermis</taxon>
    </lineage>
</organism>
<evidence type="ECO:0000313" key="2">
    <source>
        <dbReference type="WBParaSite" id="nRc.2.0.1.t26576-RA"/>
    </source>
</evidence>
<protein>
    <submittedName>
        <fullName evidence="2">Uncharacterized protein</fullName>
    </submittedName>
</protein>
<reference evidence="2" key="1">
    <citation type="submission" date="2022-11" db="UniProtKB">
        <authorList>
            <consortium name="WormBaseParasite"/>
        </authorList>
    </citation>
    <scope>IDENTIFICATION</scope>
</reference>
<sequence>MLPKRPPCGGECVLDDNVGLCTTCSCSLYVPAFFVALICCCCCSGGGSLGMANKCEGAP</sequence>
<dbReference type="WBParaSite" id="nRc.2.0.1.t26576-RA">
    <property type="protein sequence ID" value="nRc.2.0.1.t26576-RA"/>
    <property type="gene ID" value="nRc.2.0.1.g26576"/>
</dbReference>
<keyword evidence="1" id="KW-1185">Reference proteome</keyword>
<name>A0A915JKL3_ROMCU</name>